<dbReference type="AlphaFoldDB" id="H6BY23"/>
<evidence type="ECO:0000313" key="2">
    <source>
        <dbReference type="EMBL" id="EHY57459.1"/>
    </source>
</evidence>
<accession>H6BY23</accession>
<dbReference type="OrthoDB" id="2306919at2759"/>
<proteinExistence type="predicted"/>
<feature type="compositionally biased region" description="Basic and acidic residues" evidence="1">
    <location>
        <begin position="169"/>
        <end position="253"/>
    </location>
</feature>
<dbReference type="VEuPathDB" id="FungiDB:HMPREF1120_05493"/>
<dbReference type="STRING" id="858893.H6BY23"/>
<dbReference type="EMBL" id="JH226133">
    <property type="protein sequence ID" value="EHY57459.1"/>
    <property type="molecule type" value="Genomic_DNA"/>
</dbReference>
<keyword evidence="3" id="KW-1185">Reference proteome</keyword>
<organism evidence="2 3">
    <name type="scientific">Exophiala dermatitidis (strain ATCC 34100 / CBS 525.76 / NIH/UT8656)</name>
    <name type="common">Black yeast</name>
    <name type="synonym">Wangiella dermatitidis</name>
    <dbReference type="NCBI Taxonomy" id="858893"/>
    <lineage>
        <taxon>Eukaryota</taxon>
        <taxon>Fungi</taxon>
        <taxon>Dikarya</taxon>
        <taxon>Ascomycota</taxon>
        <taxon>Pezizomycotina</taxon>
        <taxon>Eurotiomycetes</taxon>
        <taxon>Chaetothyriomycetidae</taxon>
        <taxon>Chaetothyriales</taxon>
        <taxon>Herpotrichiellaceae</taxon>
        <taxon>Exophiala</taxon>
    </lineage>
</organism>
<dbReference type="Proteomes" id="UP000007304">
    <property type="component" value="Unassembled WGS sequence"/>
</dbReference>
<feature type="compositionally biased region" description="Acidic residues" evidence="1">
    <location>
        <begin position="137"/>
        <end position="157"/>
    </location>
</feature>
<evidence type="ECO:0000313" key="3">
    <source>
        <dbReference type="Proteomes" id="UP000007304"/>
    </source>
</evidence>
<name>H6BY23_EXODN</name>
<dbReference type="GeneID" id="20310132"/>
<feature type="region of interest" description="Disordered" evidence="1">
    <location>
        <begin position="133"/>
        <end position="275"/>
    </location>
</feature>
<evidence type="ECO:0000256" key="1">
    <source>
        <dbReference type="SAM" id="MobiDB-lite"/>
    </source>
</evidence>
<sequence length="379" mass="42933">MSNLDHQSQSQSQTPYHSLKYDLLPPNYPHTPLLLPLFGPSHKPSSLLRHQISTLQIHPVIESLLHMLNHDLSSAHFLLRHMQGTPKTCSEAMYVHGILHRVEGDLDNARAWYGDVCGEEVFRVVWDDPKMTVPIEGEGEQQPEGEGEQQPEGEGEQQPEGQRGQFANRNEKNERRKGAENVNEGPKRDGTEEQKNDGHDHHDTHNQEEKEKENETQIKDPTTDIGHDDPRDNHRDHDLDHVNNNLDHHHDPDSDPDPGPANGSDPDIPLQRAKARARARAFSFLNLVETHKSSLLGKSHNKSKVNNKEGGKKEISKTPLSQLVTDISIQEILRFLDFCERKFGTEPLLDASHVWVSMADKHKDKAADMITGGEGWREF</sequence>
<reference evidence="2" key="1">
    <citation type="submission" date="2011-07" db="EMBL/GenBank/DDBJ databases">
        <title>The Genome Sequence of Exophiala (Wangiella) dermatitidis NIH/UT8656.</title>
        <authorList>
            <consortium name="The Broad Institute Genome Sequencing Platform"/>
            <person name="Cuomo C."/>
            <person name="Wang Z."/>
            <person name="Hunicke-Smith S."/>
            <person name="Szanislo P.J."/>
            <person name="Earl A."/>
            <person name="Young S.K."/>
            <person name="Zeng Q."/>
            <person name="Gargeya S."/>
            <person name="Fitzgerald M."/>
            <person name="Haas B."/>
            <person name="Abouelleil A."/>
            <person name="Alvarado L."/>
            <person name="Arachchi H.M."/>
            <person name="Berlin A."/>
            <person name="Brown A."/>
            <person name="Chapman S.B."/>
            <person name="Chen Z."/>
            <person name="Dunbar C."/>
            <person name="Freedman E."/>
            <person name="Gearin G."/>
            <person name="Gellesch M."/>
            <person name="Goldberg J."/>
            <person name="Griggs A."/>
            <person name="Gujja S."/>
            <person name="Heiman D."/>
            <person name="Howarth C."/>
            <person name="Larson L."/>
            <person name="Lui A."/>
            <person name="MacDonald P.J.P."/>
            <person name="Montmayeur A."/>
            <person name="Murphy C."/>
            <person name="Neiman D."/>
            <person name="Pearson M."/>
            <person name="Priest M."/>
            <person name="Roberts A."/>
            <person name="Saif S."/>
            <person name="Shea T."/>
            <person name="Shenoy N."/>
            <person name="Sisk P."/>
            <person name="Stolte C."/>
            <person name="Sykes S."/>
            <person name="Wortman J."/>
            <person name="Nusbaum C."/>
            <person name="Birren B."/>
        </authorList>
    </citation>
    <scope>NUCLEOTIDE SEQUENCE</scope>
    <source>
        <strain evidence="2">NIH/UT8656</strain>
    </source>
</reference>
<dbReference type="HOGENOM" id="CLU_058257_0_0_1"/>
<gene>
    <name evidence="2" type="ORF">HMPREF1120_05493</name>
</gene>
<dbReference type="InParanoid" id="H6BY23"/>
<protein>
    <submittedName>
        <fullName evidence="2">Uncharacterized protein</fullName>
    </submittedName>
</protein>
<dbReference type="RefSeq" id="XP_009157920.1">
    <property type="nucleotide sequence ID" value="XM_009159672.1"/>
</dbReference>